<dbReference type="KEGG" id="mpp:MICPUCDRAFT_42879"/>
<dbReference type="STRING" id="564608.C1N6I9"/>
<feature type="region of interest" description="Disordered" evidence="1">
    <location>
        <begin position="1"/>
        <end position="32"/>
    </location>
</feature>
<feature type="region of interest" description="Disordered" evidence="1">
    <location>
        <begin position="258"/>
        <end position="296"/>
    </location>
</feature>
<feature type="compositionally biased region" description="Basic and acidic residues" evidence="1">
    <location>
        <begin position="276"/>
        <end position="296"/>
    </location>
</feature>
<feature type="domain" description="SDE2/SF3A3 SAP" evidence="2">
    <location>
        <begin position="184"/>
        <end position="225"/>
    </location>
</feature>
<dbReference type="Proteomes" id="UP000001876">
    <property type="component" value="Unassembled WGS sequence"/>
</dbReference>
<dbReference type="Gene3D" id="3.30.420.140">
    <property type="entry name" value="YqgF/RNase H-like domain"/>
    <property type="match status" value="1"/>
</dbReference>
<dbReference type="InterPro" id="IPR012337">
    <property type="entry name" value="RNaseH-like_sf"/>
</dbReference>
<feature type="compositionally biased region" description="Low complexity" evidence="1">
    <location>
        <begin position="1"/>
        <end position="17"/>
    </location>
</feature>
<sequence>MATAAVGAAAARGATPSPRRRRQRPCSEEDNTPTRWRWRRVVVVADATRVRAGKRSDWDLLHDELRASSSSSSSSHRVALGVDYGRRRTGLAVSSTGASPIPLAVIPSVPPHELVRAVVDAARRERATEIIVGLPTQPAASEARRRTATGRARSCSKKNSTHAAAPAVVELPSAWRATDSTTTPFEDAEAVAEALGMDELRDGLTSLGMKAGGDERERAARAWALIAAGGDLRAVPDGMFRGGAVGKRERIDENMRAIRGGRRRRRRVARPRRLPVRRDAHLERRGGGGARVREGG</sequence>
<gene>
    <name evidence="3" type="ORF">MICPUCDRAFT_42879</name>
</gene>
<name>C1N6I9_MICPC</name>
<reference evidence="3 4" key="1">
    <citation type="journal article" date="2009" name="Science">
        <title>Green evolution and dynamic adaptations revealed by genomes of the marine picoeukaryotes Micromonas.</title>
        <authorList>
            <person name="Worden A.Z."/>
            <person name="Lee J.H."/>
            <person name="Mock T."/>
            <person name="Rouze P."/>
            <person name="Simmons M.P."/>
            <person name="Aerts A.L."/>
            <person name="Allen A.E."/>
            <person name="Cuvelier M.L."/>
            <person name="Derelle E."/>
            <person name="Everett M.V."/>
            <person name="Foulon E."/>
            <person name="Grimwood J."/>
            <person name="Gundlach H."/>
            <person name="Henrissat B."/>
            <person name="Napoli C."/>
            <person name="McDonald S.M."/>
            <person name="Parker M.S."/>
            <person name="Rombauts S."/>
            <person name="Salamov A."/>
            <person name="Von Dassow P."/>
            <person name="Badger J.H."/>
            <person name="Coutinho P.M."/>
            <person name="Demir E."/>
            <person name="Dubchak I."/>
            <person name="Gentemann C."/>
            <person name="Eikrem W."/>
            <person name="Gready J.E."/>
            <person name="John U."/>
            <person name="Lanier W."/>
            <person name="Lindquist E.A."/>
            <person name="Lucas S."/>
            <person name="Mayer K.F."/>
            <person name="Moreau H."/>
            <person name="Not F."/>
            <person name="Otillar R."/>
            <person name="Panaud O."/>
            <person name="Pangilinan J."/>
            <person name="Paulsen I."/>
            <person name="Piegu B."/>
            <person name="Poliakov A."/>
            <person name="Robbens S."/>
            <person name="Schmutz J."/>
            <person name="Toulza E."/>
            <person name="Wyss T."/>
            <person name="Zelensky A."/>
            <person name="Zhou K."/>
            <person name="Armbrust E.V."/>
            <person name="Bhattacharya D."/>
            <person name="Goodenough U.W."/>
            <person name="Van de Peer Y."/>
            <person name="Grigoriev I.V."/>
        </authorList>
    </citation>
    <scope>NUCLEOTIDE SEQUENCE [LARGE SCALE GENOMIC DNA]</scope>
    <source>
        <strain evidence="3 4">CCMP1545</strain>
    </source>
</reference>
<accession>C1N6I9</accession>
<dbReference type="Pfam" id="PF13297">
    <property type="entry name" value="SDE2_2C"/>
    <property type="match status" value="1"/>
</dbReference>
<dbReference type="OrthoDB" id="513770at2759"/>
<dbReference type="Pfam" id="PF03652">
    <property type="entry name" value="RuvX"/>
    <property type="match status" value="1"/>
</dbReference>
<dbReference type="InterPro" id="IPR025086">
    <property type="entry name" value="SDE2/SF3A3_SAP"/>
</dbReference>
<dbReference type="EMBL" id="GG663749">
    <property type="protein sequence ID" value="EEH52122.1"/>
    <property type="molecule type" value="Genomic_DNA"/>
</dbReference>
<keyword evidence="4" id="KW-1185">Reference proteome</keyword>
<protein>
    <submittedName>
        <fullName evidence="3">Predicted protein</fullName>
    </submittedName>
</protein>
<dbReference type="GO" id="GO:0006364">
    <property type="term" value="P:rRNA processing"/>
    <property type="evidence" value="ECO:0007669"/>
    <property type="project" value="InterPro"/>
</dbReference>
<dbReference type="AlphaFoldDB" id="C1N6I9"/>
<organism evidence="4">
    <name type="scientific">Micromonas pusilla (strain CCMP1545)</name>
    <name type="common">Picoplanktonic green alga</name>
    <dbReference type="NCBI Taxonomy" id="564608"/>
    <lineage>
        <taxon>Eukaryota</taxon>
        <taxon>Viridiplantae</taxon>
        <taxon>Chlorophyta</taxon>
        <taxon>Mamiellophyceae</taxon>
        <taxon>Mamiellales</taxon>
        <taxon>Mamiellaceae</taxon>
        <taxon>Micromonas</taxon>
    </lineage>
</organism>
<evidence type="ECO:0000313" key="3">
    <source>
        <dbReference type="EMBL" id="EEH52122.1"/>
    </source>
</evidence>
<evidence type="ECO:0000256" key="1">
    <source>
        <dbReference type="SAM" id="MobiDB-lite"/>
    </source>
</evidence>
<evidence type="ECO:0000313" key="4">
    <source>
        <dbReference type="Proteomes" id="UP000001876"/>
    </source>
</evidence>
<dbReference type="RefSeq" id="XP_003063749.1">
    <property type="nucleotide sequence ID" value="XM_003063703.1"/>
</dbReference>
<dbReference type="SUPFAM" id="SSF53098">
    <property type="entry name" value="Ribonuclease H-like"/>
    <property type="match status" value="1"/>
</dbReference>
<proteinExistence type="predicted"/>
<dbReference type="GeneID" id="9688999"/>
<feature type="compositionally biased region" description="Basic residues" evidence="1">
    <location>
        <begin position="259"/>
        <end position="275"/>
    </location>
</feature>
<dbReference type="InterPro" id="IPR005227">
    <property type="entry name" value="YqgF"/>
</dbReference>
<dbReference type="InterPro" id="IPR037027">
    <property type="entry name" value="YqgF/RNaseH-like_dom_sf"/>
</dbReference>
<evidence type="ECO:0000259" key="2">
    <source>
        <dbReference type="Pfam" id="PF13297"/>
    </source>
</evidence>